<keyword evidence="2" id="KW-1185">Reference proteome</keyword>
<evidence type="ECO:0008006" key="3">
    <source>
        <dbReference type="Google" id="ProtNLM"/>
    </source>
</evidence>
<sequence>MNKGQKWYETLLKREPDFMPHDGFAEWELVPGSWLQVAEGKPTEGGPIRLGVLDIETERKRVIEELQVSEFEIYTREEVPVKWGTFADPWDNRLGFFEYKK</sequence>
<proteinExistence type="predicted"/>
<dbReference type="InterPro" id="IPR029068">
    <property type="entry name" value="Glyas_Bleomycin-R_OHBP_Dase"/>
</dbReference>
<reference evidence="1 2" key="1">
    <citation type="submission" date="2016-10" db="EMBL/GenBank/DDBJ databases">
        <authorList>
            <person name="de Groot N.N."/>
        </authorList>
    </citation>
    <scope>NUCLEOTIDE SEQUENCE [LARGE SCALE GENOMIC DNA]</scope>
    <source>
        <strain evidence="1 2">IBRC-M 10780</strain>
    </source>
</reference>
<dbReference type="AlphaFoldDB" id="A0A1I0AZL6"/>
<evidence type="ECO:0000313" key="2">
    <source>
        <dbReference type="Proteomes" id="UP000198618"/>
    </source>
</evidence>
<dbReference type="STRING" id="930131.SAMN05216389_10479"/>
<dbReference type="Gene3D" id="3.10.180.10">
    <property type="entry name" value="2,3-Dihydroxybiphenyl 1,2-Dioxygenase, domain 1"/>
    <property type="match status" value="1"/>
</dbReference>
<dbReference type="EMBL" id="FOHE01000004">
    <property type="protein sequence ID" value="SES99091.1"/>
    <property type="molecule type" value="Genomic_DNA"/>
</dbReference>
<gene>
    <name evidence="1" type="ORF">SAMN05216389_10479</name>
</gene>
<accession>A0A1I0AZL6</accession>
<protein>
    <recommendedName>
        <fullName evidence="3">Glyoxalase-like domain-containing protein</fullName>
    </recommendedName>
</protein>
<name>A0A1I0AZL6_9BACI</name>
<evidence type="ECO:0000313" key="1">
    <source>
        <dbReference type="EMBL" id="SES99091.1"/>
    </source>
</evidence>
<dbReference type="Proteomes" id="UP000198618">
    <property type="component" value="Unassembled WGS sequence"/>
</dbReference>
<organism evidence="1 2">
    <name type="scientific">Oceanobacillus limi</name>
    <dbReference type="NCBI Taxonomy" id="930131"/>
    <lineage>
        <taxon>Bacteria</taxon>
        <taxon>Bacillati</taxon>
        <taxon>Bacillota</taxon>
        <taxon>Bacilli</taxon>
        <taxon>Bacillales</taxon>
        <taxon>Bacillaceae</taxon>
        <taxon>Oceanobacillus</taxon>
    </lineage>
</organism>
<dbReference type="SUPFAM" id="SSF54593">
    <property type="entry name" value="Glyoxalase/Bleomycin resistance protein/Dihydroxybiphenyl dioxygenase"/>
    <property type="match status" value="1"/>
</dbReference>